<dbReference type="PROSITE" id="PS51758">
    <property type="entry name" value="LETM1_RBD"/>
    <property type="match status" value="1"/>
</dbReference>
<dbReference type="EMBL" id="CAJNNV010028870">
    <property type="protein sequence ID" value="CAE8625982.1"/>
    <property type="molecule type" value="Genomic_DNA"/>
</dbReference>
<dbReference type="GO" id="GO:0030003">
    <property type="term" value="P:intracellular monoatomic cation homeostasis"/>
    <property type="evidence" value="ECO:0007669"/>
    <property type="project" value="TreeGrafter"/>
</dbReference>
<evidence type="ECO:0000256" key="8">
    <source>
        <dbReference type="SAM" id="Coils"/>
    </source>
</evidence>
<dbReference type="GO" id="GO:0005743">
    <property type="term" value="C:mitochondrial inner membrane"/>
    <property type="evidence" value="ECO:0007669"/>
    <property type="project" value="UniProtKB-SubCell"/>
</dbReference>
<feature type="region of interest" description="Disordered" evidence="9">
    <location>
        <begin position="683"/>
        <end position="703"/>
    </location>
</feature>
<evidence type="ECO:0000256" key="2">
    <source>
        <dbReference type="ARBA" id="ARBA00022692"/>
    </source>
</evidence>
<dbReference type="GO" id="GO:0043022">
    <property type="term" value="F:ribosome binding"/>
    <property type="evidence" value="ECO:0007669"/>
    <property type="project" value="InterPro"/>
</dbReference>
<keyword evidence="4 10" id="KW-1133">Transmembrane helix</keyword>
<evidence type="ECO:0000313" key="13">
    <source>
        <dbReference type="Proteomes" id="UP000654075"/>
    </source>
</evidence>
<evidence type="ECO:0000256" key="5">
    <source>
        <dbReference type="ARBA" id="ARBA00023128"/>
    </source>
</evidence>
<evidence type="ECO:0000256" key="3">
    <source>
        <dbReference type="ARBA" id="ARBA00022792"/>
    </source>
</evidence>
<name>A0A813GSP9_POLGL</name>
<dbReference type="PANTHER" id="PTHR14009:SF1">
    <property type="entry name" value="MITOCHONDRIAL PROTON_CALCIUM EXCHANGER PROTEIN"/>
    <property type="match status" value="1"/>
</dbReference>
<keyword evidence="13" id="KW-1185">Reference proteome</keyword>
<comment type="subcellular location">
    <subcellularLocation>
        <location evidence="1">Mitochondrion inner membrane</location>
        <topology evidence="1">Single-pass membrane protein</topology>
    </subcellularLocation>
</comment>
<evidence type="ECO:0000256" key="9">
    <source>
        <dbReference type="SAM" id="MobiDB-lite"/>
    </source>
</evidence>
<gene>
    <name evidence="12" type="ORF">PGLA1383_LOCUS42958</name>
</gene>
<accession>A0A813GSP9</accession>
<evidence type="ECO:0000259" key="11">
    <source>
        <dbReference type="PROSITE" id="PS51758"/>
    </source>
</evidence>
<protein>
    <recommendedName>
        <fullName evidence="11">Letm1 RBD domain-containing protein</fullName>
    </recommendedName>
</protein>
<dbReference type="PANTHER" id="PTHR14009">
    <property type="entry name" value="LEUCINE ZIPPER-EF-HAND CONTAINING TRANSMEMBRANE PROTEIN"/>
    <property type="match status" value="1"/>
</dbReference>
<keyword evidence="2 10" id="KW-0812">Transmembrane</keyword>
<reference evidence="12" key="1">
    <citation type="submission" date="2021-02" db="EMBL/GenBank/DDBJ databases">
        <authorList>
            <person name="Dougan E. K."/>
            <person name="Rhodes N."/>
            <person name="Thang M."/>
            <person name="Chan C."/>
        </authorList>
    </citation>
    <scope>NUCLEOTIDE SEQUENCE</scope>
</reference>
<proteinExistence type="predicted"/>
<dbReference type="OrthoDB" id="275278at2759"/>
<evidence type="ECO:0000256" key="4">
    <source>
        <dbReference type="ARBA" id="ARBA00022989"/>
    </source>
</evidence>
<feature type="compositionally biased region" description="Low complexity" evidence="9">
    <location>
        <begin position="502"/>
        <end position="521"/>
    </location>
</feature>
<dbReference type="Pfam" id="PF07766">
    <property type="entry name" value="LETM1_RBD"/>
    <property type="match status" value="1"/>
</dbReference>
<organism evidence="12 13">
    <name type="scientific">Polarella glacialis</name>
    <name type="common">Dinoflagellate</name>
    <dbReference type="NCBI Taxonomy" id="89957"/>
    <lineage>
        <taxon>Eukaryota</taxon>
        <taxon>Sar</taxon>
        <taxon>Alveolata</taxon>
        <taxon>Dinophyceae</taxon>
        <taxon>Suessiales</taxon>
        <taxon>Suessiaceae</taxon>
        <taxon>Polarella</taxon>
    </lineage>
</organism>
<keyword evidence="6 10" id="KW-0472">Membrane</keyword>
<feature type="region of interest" description="Disordered" evidence="9">
    <location>
        <begin position="492"/>
        <end position="529"/>
    </location>
</feature>
<comment type="caution">
    <text evidence="12">The sequence shown here is derived from an EMBL/GenBank/DDBJ whole genome shotgun (WGS) entry which is preliminary data.</text>
</comment>
<evidence type="ECO:0000256" key="1">
    <source>
        <dbReference type="ARBA" id="ARBA00004434"/>
    </source>
</evidence>
<sequence>MLRRVGLQRGLLRRHNRLKLASWPSDLLAEALSAQPLRLALRPASAAAAAPLQRRDCEVGRCAGLQTRGFAGGSPPSPSSPSSPSRGKTTDLASYAAKGRKVFGKLGLRIKESSKRVAAKGNLLLWAFVNDPTILRVWYRDIRETVVHFLKWVATGFRLFGGNLRASYHLTKRIVFGYQLSIRERRLLVRTTSDCLKLIPFSLFLIVPFAELALPIFLRIFPNMLPSTFFEQKYDNATMARKFKAKQEMADFWQSVMLSRTREISKATECADKAAELTNFQDKLIEGKDFPSLKEILRFSSLFAEEMKLKNMNPQQLKAMSKMLGLPTSRTWWQGHLEVQLRHHITNLRREDRDLYWEGINGLSGLDLIEACRKRAIRFHGVTEDEMRSDLTRWLALSANHKNIPTALMLWIQSFYLRDLDQEADCELQLQVKKQEEPVVEEASEAFHGMATRQKEAVERAKSKLEELQAEIAQVLDTHTSLQEQINAVQEQVDDKPDGVADAEASSSSSHAAPQAASMSSVADDQEDEADEIPFDHEEKRLMIQHVQKLNKTLKLYQEVVGKQKTLLDRQLKFLVTMRDNKPTIQKDSDVMNLDERVRLHEIIGSFQQSTEDVEGLMNFEDMLGDDDSEDTEQQKAIVKRWLSKIADRRPAATPDGWADLDAAAAINASAAAEVNASAAAEGHMSNGFTNKKVEQASSSSVH</sequence>
<evidence type="ECO:0000256" key="6">
    <source>
        <dbReference type="ARBA" id="ARBA00023136"/>
    </source>
</evidence>
<dbReference type="AlphaFoldDB" id="A0A813GSP9"/>
<dbReference type="Proteomes" id="UP000654075">
    <property type="component" value="Unassembled WGS sequence"/>
</dbReference>
<dbReference type="OMA" id="YWEGING"/>
<feature type="transmembrane region" description="Helical" evidence="10">
    <location>
        <begin position="195"/>
        <end position="218"/>
    </location>
</feature>
<dbReference type="InterPro" id="IPR033122">
    <property type="entry name" value="LETM1-like_RBD"/>
</dbReference>
<feature type="coiled-coil region" evidence="8">
    <location>
        <begin position="451"/>
        <end position="492"/>
    </location>
</feature>
<keyword evidence="8" id="KW-0175">Coiled coil</keyword>
<evidence type="ECO:0000313" key="12">
    <source>
        <dbReference type="EMBL" id="CAE8625982.1"/>
    </source>
</evidence>
<dbReference type="InterPro" id="IPR044202">
    <property type="entry name" value="LETM1/MDM38-like"/>
</dbReference>
<evidence type="ECO:0000256" key="7">
    <source>
        <dbReference type="PROSITE-ProRule" id="PRU01094"/>
    </source>
</evidence>
<evidence type="ECO:0000256" key="10">
    <source>
        <dbReference type="SAM" id="Phobius"/>
    </source>
</evidence>
<keyword evidence="5 7" id="KW-0496">Mitochondrion</keyword>
<keyword evidence="3" id="KW-0999">Mitochondrion inner membrane</keyword>
<feature type="domain" description="Letm1 RBD" evidence="11">
    <location>
        <begin position="241"/>
        <end position="505"/>
    </location>
</feature>
<feature type="region of interest" description="Disordered" evidence="9">
    <location>
        <begin position="68"/>
        <end position="90"/>
    </location>
</feature>